<dbReference type="InterPro" id="IPR036390">
    <property type="entry name" value="WH_DNA-bd_sf"/>
</dbReference>
<gene>
    <name evidence="3" type="ORF">ABSL23_09835</name>
</gene>
<protein>
    <submittedName>
        <fullName evidence="3">Helix-turn-helix domain-containing protein</fullName>
    </submittedName>
</protein>
<accession>A0AAU8CAT6</accession>
<dbReference type="Gene3D" id="1.10.10.10">
    <property type="entry name" value="Winged helix-like DNA-binding domain superfamily/Winged helix DNA-binding domain"/>
    <property type="match status" value="1"/>
</dbReference>
<proteinExistence type="predicted"/>
<reference evidence="3" key="1">
    <citation type="submission" date="2024-06" db="EMBL/GenBank/DDBJ databases">
        <title>Genome Sequence of an extremely halophilic archaeon isolated from Permian era halite, Salado Formation, Carlsbad, New Mexico: Halobacterium sp. strain NMX12-1.</title>
        <authorList>
            <person name="Sotoa L."/>
            <person name="DasSarma P."/>
            <person name="Anton B.P."/>
            <person name="Vincze T."/>
            <person name="Verma I."/>
            <person name="Eralp B."/>
            <person name="Powers D.W."/>
            <person name="Dozier B.L."/>
            <person name="Roberts R.J."/>
            <person name="DasSarma S."/>
        </authorList>
    </citation>
    <scope>NUCLEOTIDE SEQUENCE</scope>
    <source>
        <strain evidence="3">NMX12-1</strain>
    </source>
</reference>
<evidence type="ECO:0000259" key="1">
    <source>
        <dbReference type="Pfam" id="PF08350"/>
    </source>
</evidence>
<sequence>MTPADDSVAVLARRAELLRSLRDGAQSKPDLVAALSASRSTVDRAVRTLEGDGFVERDGGVSLTLRGRLALDAYEEFAATLDALDAASELLDVLPADARLDGALLRGADVVLSDPVAPQRPYVAYQSVLEDATAVRGFAPAVLDGNVVRFRDRIVEAETPVDLTVAPAALAELVSSHADAVEEALATGRLTLREASTVLDYGLVLAEQPARTVVCALVFDDHGIAGVVRNDEPRAVEWAEGVYEEIRADADLLRG</sequence>
<dbReference type="EMBL" id="CP159204">
    <property type="protein sequence ID" value="XCF15545.1"/>
    <property type="molecule type" value="Genomic_DNA"/>
</dbReference>
<dbReference type="InterPro" id="IPR036388">
    <property type="entry name" value="WH-like_DNA-bd_sf"/>
</dbReference>
<evidence type="ECO:0000259" key="2">
    <source>
        <dbReference type="Pfam" id="PF25213"/>
    </source>
</evidence>
<feature type="domain" description="HVO-A0261-like N-terminal" evidence="2">
    <location>
        <begin position="9"/>
        <end position="83"/>
    </location>
</feature>
<dbReference type="InterPro" id="IPR057527">
    <property type="entry name" value="HVO_A0261-like_N"/>
</dbReference>
<feature type="domain" description="Methanogenesis regulatory protein FilR1 middle" evidence="1">
    <location>
        <begin position="118"/>
        <end position="249"/>
    </location>
</feature>
<dbReference type="RefSeq" id="WP_353633597.1">
    <property type="nucleotide sequence ID" value="NZ_CP159204.1"/>
</dbReference>
<dbReference type="GeneID" id="91109449"/>
<dbReference type="SUPFAM" id="SSF46785">
    <property type="entry name" value="Winged helix' DNA-binding domain"/>
    <property type="match status" value="1"/>
</dbReference>
<dbReference type="Pfam" id="PF08350">
    <property type="entry name" value="FilR1_middle"/>
    <property type="match status" value="1"/>
</dbReference>
<dbReference type="InterPro" id="IPR013561">
    <property type="entry name" value="FilR1_middle_dom"/>
</dbReference>
<name>A0AAU8CAT6_9EURY</name>
<organism evidence="3">
    <name type="scientific">Halobacterium sp. NMX12-1</name>
    <dbReference type="NCBI Taxonomy" id="3166650"/>
    <lineage>
        <taxon>Archaea</taxon>
        <taxon>Methanobacteriati</taxon>
        <taxon>Methanobacteriota</taxon>
        <taxon>Stenosarchaea group</taxon>
        <taxon>Halobacteria</taxon>
        <taxon>Halobacteriales</taxon>
        <taxon>Halobacteriaceae</taxon>
        <taxon>Halobacterium</taxon>
    </lineage>
</organism>
<dbReference type="Pfam" id="PF25213">
    <property type="entry name" value="HVO_A0261_N"/>
    <property type="match status" value="1"/>
</dbReference>
<evidence type="ECO:0000313" key="3">
    <source>
        <dbReference type="EMBL" id="XCF15545.1"/>
    </source>
</evidence>
<dbReference type="KEGG" id="hanx:ABSL23_09835"/>
<dbReference type="AlphaFoldDB" id="A0AAU8CAT6"/>